<gene>
    <name evidence="4" type="ORF">OFAG_01319</name>
</gene>
<dbReference type="eggNOG" id="COG3147">
    <property type="taxonomic scope" value="Bacteria"/>
</dbReference>
<dbReference type="GO" id="GO:0032153">
    <property type="term" value="C:cell division site"/>
    <property type="evidence" value="ECO:0007669"/>
    <property type="project" value="TreeGrafter"/>
</dbReference>
<feature type="compositionally biased region" description="Basic and acidic residues" evidence="1">
    <location>
        <begin position="166"/>
        <end position="202"/>
    </location>
</feature>
<protein>
    <recommendedName>
        <fullName evidence="3">SPOR domain-containing protein</fullName>
    </recommendedName>
</protein>
<dbReference type="InterPro" id="IPR007730">
    <property type="entry name" value="SPOR-like_dom"/>
</dbReference>
<feature type="transmembrane region" description="Helical" evidence="2">
    <location>
        <begin position="57"/>
        <end position="75"/>
    </location>
</feature>
<feature type="region of interest" description="Disordered" evidence="1">
    <location>
        <begin position="1"/>
        <end position="51"/>
    </location>
</feature>
<sequence>MSRFSIFRWGKPKSDAETSSGDAGRFVADSIDRKKTSEKSGAADPHLPEKKKARRRLVGSVTLVLAAIIVLPMIFESRPKQVSPNLLIDIPSKDKSMQAASDQAVSPPAASRAVQPDEKSAISGMAPAPQPERNAGQSSNPVTPAADASVKDSAAPAPQEQSVDAQNHEKDRQKAAEKQARAEKEKQLKAEKAKQEKAKAGADADPIGQMIAEKSSSRAKPEKPLIQVAALTSQQKVNELQARLSKAGIPSHTQKVKSKNGEERIRVRIGPFSSKGEVDNACSRLRAMGLSCTPVSK</sequence>
<keyword evidence="5" id="KW-1185">Reference proteome</keyword>
<keyword evidence="2" id="KW-0472">Membrane</keyword>
<dbReference type="GO" id="GO:0030428">
    <property type="term" value="C:cell septum"/>
    <property type="evidence" value="ECO:0007669"/>
    <property type="project" value="TreeGrafter"/>
</dbReference>
<dbReference type="PROSITE" id="PS51724">
    <property type="entry name" value="SPOR"/>
    <property type="match status" value="1"/>
</dbReference>
<evidence type="ECO:0000313" key="5">
    <source>
        <dbReference type="Proteomes" id="UP000003973"/>
    </source>
</evidence>
<evidence type="ECO:0000256" key="1">
    <source>
        <dbReference type="SAM" id="MobiDB-lite"/>
    </source>
</evidence>
<dbReference type="InterPro" id="IPR036680">
    <property type="entry name" value="SPOR-like_sf"/>
</dbReference>
<dbReference type="SUPFAM" id="SSF110997">
    <property type="entry name" value="Sporulation related repeat"/>
    <property type="match status" value="1"/>
</dbReference>
<dbReference type="PANTHER" id="PTHR38687:SF1">
    <property type="entry name" value="CELL DIVISION PROTEIN DEDD"/>
    <property type="match status" value="1"/>
</dbReference>
<evidence type="ECO:0000313" key="4">
    <source>
        <dbReference type="EMBL" id="EEO28166.1"/>
    </source>
</evidence>
<dbReference type="Gene3D" id="3.30.70.1070">
    <property type="entry name" value="Sporulation related repeat"/>
    <property type="match status" value="1"/>
</dbReference>
<dbReference type="Proteomes" id="UP000003973">
    <property type="component" value="Unassembled WGS sequence"/>
</dbReference>
<feature type="domain" description="SPOR" evidence="3">
    <location>
        <begin position="218"/>
        <end position="297"/>
    </location>
</feature>
<organism evidence="4 5">
    <name type="scientific">Oxalobacter paraformigenes</name>
    <dbReference type="NCBI Taxonomy" id="556268"/>
    <lineage>
        <taxon>Bacteria</taxon>
        <taxon>Pseudomonadati</taxon>
        <taxon>Pseudomonadota</taxon>
        <taxon>Betaproteobacteria</taxon>
        <taxon>Burkholderiales</taxon>
        <taxon>Oxalobacteraceae</taxon>
        <taxon>Oxalobacter</taxon>
    </lineage>
</organism>
<keyword evidence="2" id="KW-1133">Transmembrane helix</keyword>
<dbReference type="Pfam" id="PF05036">
    <property type="entry name" value="SPOR"/>
    <property type="match status" value="1"/>
</dbReference>
<evidence type="ECO:0000259" key="3">
    <source>
        <dbReference type="PROSITE" id="PS51724"/>
    </source>
</evidence>
<proteinExistence type="predicted"/>
<dbReference type="PANTHER" id="PTHR38687">
    <property type="entry name" value="CELL DIVISION PROTEIN DEDD-RELATED"/>
    <property type="match status" value="1"/>
</dbReference>
<dbReference type="EMBL" id="ACDP02000006">
    <property type="protein sequence ID" value="EEO28166.1"/>
    <property type="molecule type" value="Genomic_DNA"/>
</dbReference>
<feature type="region of interest" description="Disordered" evidence="1">
    <location>
        <begin position="94"/>
        <end position="207"/>
    </location>
</feature>
<keyword evidence="2" id="KW-0812">Transmembrane</keyword>
<accession>C3X4N0</accession>
<reference evidence="4" key="1">
    <citation type="submission" date="2011-10" db="EMBL/GenBank/DDBJ databases">
        <title>The Genome Sequence of Oxalobacter formigenes HOxBLS.</title>
        <authorList>
            <consortium name="The Broad Institute Genome Sequencing Platform"/>
            <person name="Earl A."/>
            <person name="Ward D."/>
            <person name="Feldgarden M."/>
            <person name="Gevers D."/>
            <person name="Allison M.J."/>
            <person name="Humphrey S."/>
            <person name="Young S.K."/>
            <person name="Zeng Q."/>
            <person name="Gargeya S."/>
            <person name="Fitzgerald M."/>
            <person name="Haas B."/>
            <person name="Abouelleil A."/>
            <person name="Alvarado L."/>
            <person name="Arachchi H.M."/>
            <person name="Berlin A."/>
            <person name="Brown A."/>
            <person name="Chapman S.B."/>
            <person name="Chen Z."/>
            <person name="Dunbar C."/>
            <person name="Freedman E."/>
            <person name="Gearin G."/>
            <person name="Goldberg J."/>
            <person name="Griggs A."/>
            <person name="Gujja S."/>
            <person name="Heiman D."/>
            <person name="Howarth C."/>
            <person name="Larson L."/>
            <person name="Lui A."/>
            <person name="MacDonald P.J.P."/>
            <person name="Montmayeur A."/>
            <person name="Murphy C."/>
            <person name="Neiman D."/>
            <person name="Pearson M."/>
            <person name="Priest M."/>
            <person name="Roberts A."/>
            <person name="Saif S."/>
            <person name="Shea T."/>
            <person name="Shenoy N."/>
            <person name="Sisk P."/>
            <person name="Stolte C."/>
            <person name="Sykes S."/>
            <person name="Wortman J."/>
            <person name="Nusbaum C."/>
            <person name="Birren B."/>
        </authorList>
    </citation>
    <scope>NUCLEOTIDE SEQUENCE [LARGE SCALE GENOMIC DNA]</scope>
    <source>
        <strain evidence="4">HOxBLS</strain>
    </source>
</reference>
<name>C3X4N0_9BURK</name>
<dbReference type="HOGENOM" id="CLU_068683_0_0_4"/>
<dbReference type="GO" id="GO:0042834">
    <property type="term" value="F:peptidoglycan binding"/>
    <property type="evidence" value="ECO:0007669"/>
    <property type="project" value="InterPro"/>
</dbReference>
<dbReference type="GO" id="GO:0032506">
    <property type="term" value="P:cytokinetic process"/>
    <property type="evidence" value="ECO:0007669"/>
    <property type="project" value="TreeGrafter"/>
</dbReference>
<dbReference type="AlphaFoldDB" id="C3X4N0"/>
<dbReference type="InterPro" id="IPR052521">
    <property type="entry name" value="Cell_div_SPOR-domain"/>
</dbReference>
<comment type="caution">
    <text evidence="4">The sequence shown here is derived from an EMBL/GenBank/DDBJ whole genome shotgun (WGS) entry which is preliminary data.</text>
</comment>
<evidence type="ECO:0000256" key="2">
    <source>
        <dbReference type="SAM" id="Phobius"/>
    </source>
</evidence>